<protein>
    <recommendedName>
        <fullName evidence="5">Exo-alpha-sialidase</fullName>
    </recommendedName>
</protein>
<dbReference type="InterPro" id="IPR015943">
    <property type="entry name" value="WD40/YVTN_repeat-like_dom_sf"/>
</dbReference>
<dbReference type="SUPFAM" id="SSF50939">
    <property type="entry name" value="Sialidases"/>
    <property type="match status" value="1"/>
</dbReference>
<evidence type="ECO:0000256" key="1">
    <source>
        <dbReference type="SAM" id="MobiDB-lite"/>
    </source>
</evidence>
<dbReference type="Proteomes" id="UP001596074">
    <property type="component" value="Unassembled WGS sequence"/>
</dbReference>
<comment type="caution">
    <text evidence="3">The sequence shown here is derived from an EMBL/GenBank/DDBJ whole genome shotgun (WGS) entry which is preliminary data.</text>
</comment>
<dbReference type="InterPro" id="IPR036278">
    <property type="entry name" value="Sialidase_sf"/>
</dbReference>
<keyword evidence="2" id="KW-0812">Transmembrane</keyword>
<feature type="region of interest" description="Disordered" evidence="1">
    <location>
        <begin position="668"/>
        <end position="706"/>
    </location>
</feature>
<feature type="compositionally biased region" description="Low complexity" evidence="1">
    <location>
        <begin position="1"/>
        <end position="14"/>
    </location>
</feature>
<name>A0ABW1AC60_9ACTN</name>
<keyword evidence="2" id="KW-0472">Membrane</keyword>
<gene>
    <name evidence="3" type="ORF">ACFPZN_39515</name>
</gene>
<dbReference type="RefSeq" id="WP_378287702.1">
    <property type="nucleotide sequence ID" value="NZ_JBHSON010000075.1"/>
</dbReference>
<evidence type="ECO:0000313" key="3">
    <source>
        <dbReference type="EMBL" id="MFC5751739.1"/>
    </source>
</evidence>
<feature type="compositionally biased region" description="Polar residues" evidence="1">
    <location>
        <begin position="684"/>
        <end position="696"/>
    </location>
</feature>
<keyword evidence="2" id="KW-1133">Transmembrane helix</keyword>
<feature type="transmembrane region" description="Helical" evidence="2">
    <location>
        <begin position="44"/>
        <end position="66"/>
    </location>
</feature>
<feature type="region of interest" description="Disordered" evidence="1">
    <location>
        <begin position="1"/>
        <end position="39"/>
    </location>
</feature>
<organism evidence="3 4">
    <name type="scientific">Actinomadura rugatobispora</name>
    <dbReference type="NCBI Taxonomy" id="1994"/>
    <lineage>
        <taxon>Bacteria</taxon>
        <taxon>Bacillati</taxon>
        <taxon>Actinomycetota</taxon>
        <taxon>Actinomycetes</taxon>
        <taxon>Streptosporangiales</taxon>
        <taxon>Thermomonosporaceae</taxon>
        <taxon>Actinomadura</taxon>
    </lineage>
</organism>
<dbReference type="Gene3D" id="2.130.10.10">
    <property type="entry name" value="YVTN repeat-like/Quinoprotein amine dehydrogenase"/>
    <property type="match status" value="1"/>
</dbReference>
<evidence type="ECO:0000313" key="4">
    <source>
        <dbReference type="Proteomes" id="UP001596074"/>
    </source>
</evidence>
<keyword evidence="4" id="KW-1185">Reference proteome</keyword>
<proteinExistence type="predicted"/>
<sequence length="740" mass="74072">MERPAPQAPAAGAAVTRGEPFERPHAAPTPPSGRGGGTRVFKPGVVSGIAVAAVAGVLIAGAVSLVRDGGSGAARDGSAAGDGARPADKIFAVAPALYDGHEQSLHGAAVRGRTVVTVGAETARGQFLVSADGGREWRLATVRTASGDGTAPPDVPRVIAAGPRAWAALGDGDAGVATWTSPDGRTWTHRPAGGGTFAPGDKVTALAATQSGFAAMGVSAQGRPVLWTSADGAAWQRSAPALPEGADAEPARLAASGSVLVAQARDNGDLWRSADGGRTWSKADIPQSDGSYGPVVALTAGPGGVYAAREGRTGKDRKQAVFFRSADGVSWGRASVIERGTYDRLAALGGSDSGLAALVPLSDGRIAVHRSADGSSWTPVERLEGEGGRKPEGAAALPQGVLVLGRQDTGAYLAVPGARGGDIDLLAIPGAVTPDRTVTRLVSGGGTVLAIGSGGGDGAIWNTRDARTWSRAGGEGLAGPGMQRLAAAAYGPNGWVAVGRGADRTKPLLVTSQDGTAWKPGQAIDQEGELSGAAHGTGGYVAVGTGMAWQSGDLATWTAGTGDLKDAALRDVAAVSNGYVAVGDRKDQGPTAWTSADGKKWTAVAVPRPQGITSASLTQVAARGDALVAIGSGGGQAFVASSADAGRTWRTQALPAVALTTVMASPRGFTVSGDPSGAGRSDVSLWTSADGSSWRQSRPRGRGLDGDGLQRLTALTVHANGLLAVGTDGTTPTLWQAPLP</sequence>
<evidence type="ECO:0008006" key="5">
    <source>
        <dbReference type="Google" id="ProtNLM"/>
    </source>
</evidence>
<reference evidence="4" key="1">
    <citation type="journal article" date="2019" name="Int. J. Syst. Evol. Microbiol.">
        <title>The Global Catalogue of Microorganisms (GCM) 10K type strain sequencing project: providing services to taxonomists for standard genome sequencing and annotation.</title>
        <authorList>
            <consortium name="The Broad Institute Genomics Platform"/>
            <consortium name="The Broad Institute Genome Sequencing Center for Infectious Disease"/>
            <person name="Wu L."/>
            <person name="Ma J."/>
        </authorList>
    </citation>
    <scope>NUCLEOTIDE SEQUENCE [LARGE SCALE GENOMIC DNA]</scope>
    <source>
        <strain evidence="4">KCTC 42087</strain>
    </source>
</reference>
<dbReference type="SUPFAM" id="SSF110296">
    <property type="entry name" value="Oligoxyloglucan reducing end-specific cellobiohydrolase"/>
    <property type="match status" value="1"/>
</dbReference>
<evidence type="ECO:0000256" key="2">
    <source>
        <dbReference type="SAM" id="Phobius"/>
    </source>
</evidence>
<dbReference type="EMBL" id="JBHSON010000075">
    <property type="protein sequence ID" value="MFC5751739.1"/>
    <property type="molecule type" value="Genomic_DNA"/>
</dbReference>
<accession>A0ABW1AC60</accession>